<organism evidence="10 11">
    <name type="scientific">Romanomermis culicivorax</name>
    <name type="common">Nematode worm</name>
    <dbReference type="NCBI Taxonomy" id="13658"/>
    <lineage>
        <taxon>Eukaryota</taxon>
        <taxon>Metazoa</taxon>
        <taxon>Ecdysozoa</taxon>
        <taxon>Nematoda</taxon>
        <taxon>Enoplea</taxon>
        <taxon>Dorylaimia</taxon>
        <taxon>Mermithida</taxon>
        <taxon>Mermithoidea</taxon>
        <taxon>Mermithidae</taxon>
        <taxon>Romanomermis</taxon>
    </lineage>
</organism>
<dbReference type="InterPro" id="IPR001781">
    <property type="entry name" value="Znf_LIM"/>
</dbReference>
<keyword evidence="7" id="KW-1133">Transmembrane helix</keyword>
<keyword evidence="10" id="KW-1185">Reference proteome</keyword>
<feature type="compositionally biased region" description="Basic residues" evidence="6">
    <location>
        <begin position="867"/>
        <end position="876"/>
    </location>
</feature>
<feature type="compositionally biased region" description="Polar residues" evidence="6">
    <location>
        <begin position="736"/>
        <end position="757"/>
    </location>
</feature>
<feature type="transmembrane region" description="Helical" evidence="7">
    <location>
        <begin position="9"/>
        <end position="27"/>
    </location>
</feature>
<feature type="region of interest" description="Disordered" evidence="6">
    <location>
        <begin position="782"/>
        <end position="841"/>
    </location>
</feature>
<dbReference type="InterPro" id="IPR047120">
    <property type="entry name" value="Pk/Esn/Tes"/>
</dbReference>
<evidence type="ECO:0000313" key="11">
    <source>
        <dbReference type="WBParaSite" id="nRc.2.0.1.t43560-RA"/>
    </source>
</evidence>
<dbReference type="SMART" id="SM00132">
    <property type="entry name" value="LIM"/>
    <property type="match status" value="3"/>
</dbReference>
<sequence>MILLLVPEILYGIVPIILAIGYLMTSRPSSEVFSLSNPIISFVHSSSTIALPSFLEMFQKIRDKNLPSLLSTVFFFSKIKTANTVAFTLIVVYSFITRSSNNLLFFFVDLEGSIMTSGSNFAEYHHESPFTNNNNNTFDSQTLSSIDCDSVSVIGTPNMNPKGKYQNRMSTFRGRVGLNSRTMAVPLDNSPDITATVVANELPFKAAHKLRLTSTSTFASSFDGRRQSISDDDSGCVFDDYSCRPPTVPPDLVYEYFKCLPPEKVPYFKSVGEEWRKNQLDYQQPMCDSNPRYCNSQSEIQTKRCFDVWRSDASGRGTVQIANFDQCNFVLQCCRMCEAQIFPNEIVVSLNNFGDNGELHLWHPACFNCTTCKELLVDLNYCLFDGKIYCGRHHAEMFKPRCPACDEIIFASEGIEAGGVTYHVDHFVCTCCRNPVGENKYVMKDNTHPVCLTCYQKDHCAACQAPFRAGDAKVTRGQHFWHANNRCFACSNCRSSLLGKDFLKNEQNDASQDDGKLFCGIGCKAQFEGLDSKMPNLMQTRLSLSKPATKSREKRPPPTTRYQKSKMNQSNNNNIDKKSQQQQSHKKLNDNLIVELKKQQQRQVINYTGEKINDEHRDDNDSSSSESNYASISPRIQRPVKKLTPIKDIEKVHRVIKNTASQVELDNDEYDSEASTSKSTSPIIENFCQASTSLSSTFQDQDENGNVQPYVTTILPSPSTSSSSPKNSPSKAMTLPKNNNQACQRQQTVRKPTNSKSVHFCPKTLKAEDLQNHDRDRFSRFLHEDSDSDDSSSIDDNYSKKNQRSNERKMSDEVDWSSTTSSDEDDDYADGNPLTSDMSNLAISERCAKNFRRNAVGEAAHEDKTEGKKRRYKNRNSKSNSTCLIS</sequence>
<feature type="transmembrane region" description="Helical" evidence="7">
    <location>
        <begin position="39"/>
        <end position="58"/>
    </location>
</feature>
<evidence type="ECO:0000256" key="5">
    <source>
        <dbReference type="PROSITE-ProRule" id="PRU00125"/>
    </source>
</evidence>
<evidence type="ECO:0000256" key="3">
    <source>
        <dbReference type="ARBA" id="ARBA00022833"/>
    </source>
</evidence>
<feature type="compositionally biased region" description="Polar residues" evidence="6">
    <location>
        <begin position="695"/>
        <end position="715"/>
    </location>
</feature>
<proteinExistence type="predicted"/>
<keyword evidence="7" id="KW-0472">Membrane</keyword>
<feature type="compositionally biased region" description="Basic and acidic residues" evidence="6">
    <location>
        <begin position="611"/>
        <end position="620"/>
    </location>
</feature>
<evidence type="ECO:0000259" key="9">
    <source>
        <dbReference type="PROSITE" id="PS51303"/>
    </source>
</evidence>
<dbReference type="InterPro" id="IPR010442">
    <property type="entry name" value="PET_domain"/>
</dbReference>
<keyword evidence="4 5" id="KW-0440">LIM domain</keyword>
<feature type="compositionally biased region" description="Low complexity" evidence="6">
    <location>
        <begin position="716"/>
        <end position="730"/>
    </location>
</feature>
<dbReference type="FunFam" id="2.10.110.10:FF:000005">
    <property type="entry name" value="Testin isoform 1"/>
    <property type="match status" value="1"/>
</dbReference>
<feature type="compositionally biased region" description="Low complexity" evidence="6">
    <location>
        <begin position="622"/>
        <end position="633"/>
    </location>
</feature>
<dbReference type="Pfam" id="PF00412">
    <property type="entry name" value="LIM"/>
    <property type="match status" value="2"/>
</dbReference>
<dbReference type="PROSITE" id="PS51303">
    <property type="entry name" value="PET"/>
    <property type="match status" value="1"/>
</dbReference>
<feature type="region of interest" description="Disordered" evidence="6">
    <location>
        <begin position="608"/>
        <end position="636"/>
    </location>
</feature>
<dbReference type="WBParaSite" id="nRc.2.0.1.t43560-RA">
    <property type="protein sequence ID" value="nRc.2.0.1.t43560-RA"/>
    <property type="gene ID" value="nRc.2.0.1.g43560"/>
</dbReference>
<feature type="compositionally biased region" description="Low complexity" evidence="6">
    <location>
        <begin position="877"/>
        <end position="886"/>
    </location>
</feature>
<evidence type="ECO:0000256" key="6">
    <source>
        <dbReference type="SAM" id="MobiDB-lite"/>
    </source>
</evidence>
<dbReference type="Gene3D" id="2.10.110.10">
    <property type="entry name" value="Cysteine Rich Protein"/>
    <property type="match status" value="3"/>
</dbReference>
<feature type="region of interest" description="Disordered" evidence="6">
    <location>
        <begin position="857"/>
        <end position="886"/>
    </location>
</feature>
<evidence type="ECO:0000313" key="10">
    <source>
        <dbReference type="Proteomes" id="UP000887565"/>
    </source>
</evidence>
<dbReference type="Pfam" id="PF06297">
    <property type="entry name" value="PET"/>
    <property type="match status" value="1"/>
</dbReference>
<feature type="domain" description="PET" evidence="9">
    <location>
        <begin position="222"/>
        <end position="326"/>
    </location>
</feature>
<evidence type="ECO:0000256" key="2">
    <source>
        <dbReference type="ARBA" id="ARBA00022737"/>
    </source>
</evidence>
<dbReference type="Proteomes" id="UP000887565">
    <property type="component" value="Unplaced"/>
</dbReference>
<evidence type="ECO:0000256" key="7">
    <source>
        <dbReference type="SAM" id="Phobius"/>
    </source>
</evidence>
<dbReference type="PANTHER" id="PTHR24211">
    <property type="entry name" value="LIM DOMAIN-CONTAINING PROTEIN"/>
    <property type="match status" value="1"/>
</dbReference>
<keyword evidence="3 5" id="KW-0862">Zinc</keyword>
<reference evidence="11" key="1">
    <citation type="submission" date="2022-11" db="UniProtKB">
        <authorList>
            <consortium name="WormBaseParasite"/>
        </authorList>
    </citation>
    <scope>IDENTIFICATION</scope>
</reference>
<feature type="compositionally biased region" description="Low complexity" evidence="6">
    <location>
        <begin position="565"/>
        <end position="574"/>
    </location>
</feature>
<protein>
    <submittedName>
        <fullName evidence="11">Uncharacterized protein</fullName>
    </submittedName>
</protein>
<dbReference type="SUPFAM" id="SSF57716">
    <property type="entry name" value="Glucocorticoid receptor-like (DNA-binding domain)"/>
    <property type="match status" value="1"/>
</dbReference>
<keyword evidence="2" id="KW-0677">Repeat</keyword>
<evidence type="ECO:0000259" key="8">
    <source>
        <dbReference type="PROSITE" id="PS50023"/>
    </source>
</evidence>
<dbReference type="AlphaFoldDB" id="A0A915KZG1"/>
<feature type="transmembrane region" description="Helical" evidence="7">
    <location>
        <begin position="79"/>
        <end position="96"/>
    </location>
</feature>
<feature type="domain" description="LIM zinc-binding" evidence="8">
    <location>
        <begin position="401"/>
        <end position="461"/>
    </location>
</feature>
<dbReference type="PANTHER" id="PTHR24211:SF20">
    <property type="entry name" value="PROTEIN ESPINAS-RELATED"/>
    <property type="match status" value="1"/>
</dbReference>
<evidence type="ECO:0000256" key="1">
    <source>
        <dbReference type="ARBA" id="ARBA00022723"/>
    </source>
</evidence>
<evidence type="ECO:0000256" key="4">
    <source>
        <dbReference type="ARBA" id="ARBA00023038"/>
    </source>
</evidence>
<dbReference type="PROSITE" id="PS00478">
    <property type="entry name" value="LIM_DOMAIN_1"/>
    <property type="match status" value="1"/>
</dbReference>
<feature type="region of interest" description="Disordered" evidence="6">
    <location>
        <begin position="695"/>
        <end position="760"/>
    </location>
</feature>
<name>A0A915KZG1_ROMCU</name>
<dbReference type="PROSITE" id="PS50023">
    <property type="entry name" value="LIM_DOMAIN_2"/>
    <property type="match status" value="2"/>
</dbReference>
<accession>A0A915KZG1</accession>
<keyword evidence="7" id="KW-0812">Transmembrane</keyword>
<feature type="domain" description="LIM zinc-binding" evidence="8">
    <location>
        <begin position="332"/>
        <end position="400"/>
    </location>
</feature>
<keyword evidence="1 5" id="KW-0479">Metal-binding</keyword>
<dbReference type="GO" id="GO:0008270">
    <property type="term" value="F:zinc ion binding"/>
    <property type="evidence" value="ECO:0007669"/>
    <property type="project" value="InterPro"/>
</dbReference>
<feature type="region of interest" description="Disordered" evidence="6">
    <location>
        <begin position="541"/>
        <end position="586"/>
    </location>
</feature>